<dbReference type="EMBL" id="FMBI01000039">
    <property type="protein sequence ID" value="SCC63626.1"/>
    <property type="molecule type" value="Genomic_DNA"/>
</dbReference>
<organism evidence="1 2">
    <name type="scientific">Bacillus thuringiensis</name>
    <dbReference type="NCBI Taxonomy" id="1428"/>
    <lineage>
        <taxon>Bacteria</taxon>
        <taxon>Bacillati</taxon>
        <taxon>Bacillota</taxon>
        <taxon>Bacilli</taxon>
        <taxon>Bacillales</taxon>
        <taxon>Bacillaceae</taxon>
        <taxon>Bacillus</taxon>
        <taxon>Bacillus cereus group</taxon>
    </lineage>
</organism>
<proteinExistence type="predicted"/>
<dbReference type="Proteomes" id="UP000195991">
    <property type="component" value="Unassembled WGS sequence"/>
</dbReference>
<evidence type="ECO:0000313" key="1">
    <source>
        <dbReference type="EMBL" id="SCC63626.1"/>
    </source>
</evidence>
<accession>A0A1C4G649</accession>
<dbReference type="AlphaFoldDB" id="A0A1C4G649"/>
<reference evidence="1 2" key="1">
    <citation type="submission" date="2016-08" db="EMBL/GenBank/DDBJ databases">
        <authorList>
            <person name="Seilhamer J.J."/>
        </authorList>
    </citation>
    <scope>NUCLEOTIDE SEQUENCE [LARGE SCALE GENOMIC DNA]</scope>
    <source>
        <strain evidence="1 2">IEBC_T61001</strain>
    </source>
</reference>
<gene>
    <name evidence="1" type="ORF">BTT61001_05360</name>
</gene>
<name>A0A1C4G649_BACTU</name>
<protein>
    <submittedName>
        <fullName evidence="1">Uncharacterized protein</fullName>
    </submittedName>
</protein>
<evidence type="ECO:0000313" key="2">
    <source>
        <dbReference type="Proteomes" id="UP000195991"/>
    </source>
</evidence>
<sequence length="40" mass="4386">MLQAHQVDSVTTVATIVAAQVMVEEIAEVVETKLVFQKND</sequence>